<evidence type="ECO:0000256" key="3">
    <source>
        <dbReference type="ARBA" id="ARBA00022989"/>
    </source>
</evidence>
<reference evidence="7" key="1">
    <citation type="submission" date="2017-05" db="EMBL/GenBank/DDBJ databases">
        <authorList>
            <person name="Sung H."/>
        </authorList>
    </citation>
    <scope>NUCLEOTIDE SEQUENCE [LARGE SCALE GENOMIC DNA]</scope>
    <source>
        <strain evidence="7">AMac2203</strain>
    </source>
</reference>
<feature type="transmembrane region" description="Helical" evidence="5">
    <location>
        <begin position="103"/>
        <end position="129"/>
    </location>
</feature>
<keyword evidence="4 5" id="KW-0472">Membrane</keyword>
<evidence type="ECO:0000256" key="2">
    <source>
        <dbReference type="ARBA" id="ARBA00022692"/>
    </source>
</evidence>
<feature type="transmembrane region" description="Helical" evidence="5">
    <location>
        <begin position="47"/>
        <end position="67"/>
    </location>
</feature>
<comment type="subcellular location">
    <subcellularLocation>
        <location evidence="1">Endomembrane system</location>
        <topology evidence="1">Multi-pass membrane protein</topology>
    </subcellularLocation>
</comment>
<feature type="transmembrane region" description="Helical" evidence="5">
    <location>
        <begin position="6"/>
        <end position="26"/>
    </location>
</feature>
<evidence type="ECO:0000313" key="6">
    <source>
        <dbReference type="EMBL" id="ART78773.1"/>
    </source>
</evidence>
<dbReference type="GO" id="GO:0016740">
    <property type="term" value="F:transferase activity"/>
    <property type="evidence" value="ECO:0007669"/>
    <property type="project" value="UniProtKB-ARBA"/>
</dbReference>
<dbReference type="EMBL" id="CP021376">
    <property type="protein sequence ID" value="ART78773.1"/>
    <property type="molecule type" value="Genomic_DNA"/>
</dbReference>
<evidence type="ECO:0000313" key="7">
    <source>
        <dbReference type="Proteomes" id="UP000243793"/>
    </source>
</evidence>
<dbReference type="GO" id="GO:0012505">
    <property type="term" value="C:endomembrane system"/>
    <property type="evidence" value="ECO:0007669"/>
    <property type="project" value="UniProtKB-SubCell"/>
</dbReference>
<keyword evidence="7" id="KW-1185">Reference proteome</keyword>
<name>A0A1Y0CTV4_9GAMM</name>
<keyword evidence="3 5" id="KW-1133">Transmembrane helix</keyword>
<dbReference type="Pfam" id="PF04191">
    <property type="entry name" value="PEMT"/>
    <property type="match status" value="1"/>
</dbReference>
<evidence type="ECO:0000256" key="1">
    <source>
        <dbReference type="ARBA" id="ARBA00004127"/>
    </source>
</evidence>
<dbReference type="PANTHER" id="PTHR12714:SF24">
    <property type="entry name" value="SLR1182 PROTEIN"/>
    <property type="match status" value="1"/>
</dbReference>
<dbReference type="AlphaFoldDB" id="A0A1Y0CTV4"/>
<evidence type="ECO:0000256" key="4">
    <source>
        <dbReference type="ARBA" id="ARBA00023136"/>
    </source>
</evidence>
<dbReference type="InterPro" id="IPR007318">
    <property type="entry name" value="Phopholipid_MeTrfase"/>
</dbReference>
<organism evidence="6 7">
    <name type="scientific">Oceanisphaera avium</name>
    <dbReference type="NCBI Taxonomy" id="1903694"/>
    <lineage>
        <taxon>Bacteria</taxon>
        <taxon>Pseudomonadati</taxon>
        <taxon>Pseudomonadota</taxon>
        <taxon>Gammaproteobacteria</taxon>
        <taxon>Aeromonadales</taxon>
        <taxon>Aeromonadaceae</taxon>
        <taxon>Oceanisphaera</taxon>
    </lineage>
</organism>
<dbReference type="KEGG" id="ocm:CBP12_00245"/>
<evidence type="ECO:0000256" key="5">
    <source>
        <dbReference type="SAM" id="Phobius"/>
    </source>
</evidence>
<evidence type="ECO:0008006" key="8">
    <source>
        <dbReference type="Google" id="ProtNLM"/>
    </source>
</evidence>
<proteinExistence type="predicted"/>
<dbReference type="RefSeq" id="WP_086961845.1">
    <property type="nucleotide sequence ID" value="NZ_CP021376.1"/>
</dbReference>
<protein>
    <recommendedName>
        <fullName evidence="8">S-isoprenylcysteine methyltransferase</fullName>
    </recommendedName>
</protein>
<keyword evidence="2 5" id="KW-0812">Transmembrane</keyword>
<dbReference type="PANTHER" id="PTHR12714">
    <property type="entry name" value="PROTEIN-S ISOPRENYLCYSTEINE O-METHYLTRANSFERASE"/>
    <property type="match status" value="1"/>
</dbReference>
<sequence>MSKGSTLLWLPPPLIMAISAGLMWLTQRYWQHHSVVGFSWHFKGQTTIALLLAIAALLLMAVAARTMHQARTTLLPFEPLRATSLVTQGIFSYSRNPIYLADALLLFAWLLWLGLGINLGWFALFLLYMTVVQIKAEERALTEKFAHEYLAYCHAVRRWL</sequence>
<accession>A0A1Y0CTV4</accession>
<dbReference type="OrthoDB" id="9811969at2"/>
<gene>
    <name evidence="6" type="ORF">CBP12_00245</name>
</gene>
<dbReference type="Gene3D" id="1.20.120.1630">
    <property type="match status" value="1"/>
</dbReference>
<dbReference type="Proteomes" id="UP000243793">
    <property type="component" value="Chromosome"/>
</dbReference>